<organism evidence="3 4">
    <name type="scientific">Anaerovibrio lipolyticus</name>
    <dbReference type="NCBI Taxonomy" id="82374"/>
    <lineage>
        <taxon>Bacteria</taxon>
        <taxon>Bacillati</taxon>
        <taxon>Bacillota</taxon>
        <taxon>Negativicutes</taxon>
        <taxon>Selenomonadales</taxon>
        <taxon>Selenomonadaceae</taxon>
        <taxon>Anaerovibrio</taxon>
    </lineage>
</organism>
<dbReference type="Gene3D" id="3.40.50.1860">
    <property type="match status" value="2"/>
</dbReference>
<dbReference type="InterPro" id="IPR015942">
    <property type="entry name" value="Asp/Glu/hydantoin_racemase"/>
</dbReference>
<evidence type="ECO:0000256" key="2">
    <source>
        <dbReference type="ARBA" id="ARBA00023235"/>
    </source>
</evidence>
<proteinExistence type="inferred from homology"/>
<name>A0A0B2JGG9_9FIRM</name>
<dbReference type="NCBIfam" id="TIGR00035">
    <property type="entry name" value="asp_race"/>
    <property type="match status" value="1"/>
</dbReference>
<dbReference type="InterPro" id="IPR001920">
    <property type="entry name" value="Asp/Glu_race"/>
</dbReference>
<accession>A0A0B2JGG9</accession>
<dbReference type="EMBL" id="JSCE01000250">
    <property type="protein sequence ID" value="KHM47470.1"/>
    <property type="molecule type" value="Genomic_DNA"/>
</dbReference>
<dbReference type="Proteomes" id="UP000030993">
    <property type="component" value="Unassembled WGS sequence"/>
</dbReference>
<dbReference type="eggNOG" id="COG1794">
    <property type="taxonomic scope" value="Bacteria"/>
</dbReference>
<dbReference type="RefSeq" id="WP_039212066.1">
    <property type="nucleotide sequence ID" value="NZ_JSCE01000250.1"/>
</dbReference>
<dbReference type="InterPro" id="IPR033134">
    <property type="entry name" value="Asp/Glu_racemase_AS_2"/>
</dbReference>
<sequence length="230" mass="25452">MKIIGLLGGMSWESTVTYYEILNRTVAEKLGGYHSAKIMMYNVDFAPLENNMGTGNWAANAEILSKAAKRLENAGAEFIVIATNTMHKLVPDIEKKINIPILHIADTTAKKIKEDGLTKVGFLGTKFSMTQDFLHERFRKAGLEVMIPDEADIELVNNVIFDELCLGKVLESSRKEYQRIISSMKEQGAEGVILGCTEIGMLISAEDSVLPVYDTTLIHAREAALKALED</sequence>
<keyword evidence="2" id="KW-0413">Isomerase</keyword>
<protein>
    <submittedName>
        <fullName evidence="3">Racemase</fullName>
    </submittedName>
</protein>
<evidence type="ECO:0000313" key="4">
    <source>
        <dbReference type="Proteomes" id="UP000030993"/>
    </source>
</evidence>
<gene>
    <name evidence="3" type="ORF">NZ47_13485</name>
</gene>
<dbReference type="PROSITE" id="PS00924">
    <property type="entry name" value="ASP_GLU_RACEMASE_2"/>
    <property type="match status" value="1"/>
</dbReference>
<keyword evidence="4" id="KW-1185">Reference proteome</keyword>
<dbReference type="AlphaFoldDB" id="A0A0B2JGG9"/>
<dbReference type="PANTHER" id="PTHR21198">
    <property type="entry name" value="GLUTAMATE RACEMASE"/>
    <property type="match status" value="1"/>
</dbReference>
<evidence type="ECO:0000313" key="3">
    <source>
        <dbReference type="EMBL" id="KHM47470.1"/>
    </source>
</evidence>
<comment type="similarity">
    <text evidence="1">Belongs to the aspartate/glutamate racemases family.</text>
</comment>
<evidence type="ECO:0000256" key="1">
    <source>
        <dbReference type="ARBA" id="ARBA00007847"/>
    </source>
</evidence>
<dbReference type="SUPFAM" id="SSF53681">
    <property type="entry name" value="Aspartate/glutamate racemase"/>
    <property type="match status" value="2"/>
</dbReference>
<dbReference type="PANTHER" id="PTHR21198:SF7">
    <property type="entry name" value="ASPARTATE-GLUTAMATE RACEMASE FAMILY"/>
    <property type="match status" value="1"/>
</dbReference>
<dbReference type="GO" id="GO:0047661">
    <property type="term" value="F:amino-acid racemase activity"/>
    <property type="evidence" value="ECO:0007669"/>
    <property type="project" value="InterPro"/>
</dbReference>
<dbReference type="Pfam" id="PF01177">
    <property type="entry name" value="Asp_Glu_race"/>
    <property type="match status" value="1"/>
</dbReference>
<reference evidence="3 4" key="1">
    <citation type="journal article" date="2013" name="PLoS ONE">
        <title>Identification and characterization of three novel lipases belonging to families II and V from Anaerovibrio lipolyticus 5ST.</title>
        <authorList>
            <person name="Prive F."/>
            <person name="Kaderbhai N.N."/>
            <person name="Girdwood S."/>
            <person name="Worgan H.J."/>
            <person name="Pinloche E."/>
            <person name="Scollan N.D."/>
            <person name="Huws S.A."/>
            <person name="Newbold C.J."/>
        </authorList>
    </citation>
    <scope>NUCLEOTIDE SEQUENCE [LARGE SCALE GENOMIC DNA]</scope>
    <source>
        <strain evidence="3 4">5S</strain>
    </source>
</reference>
<dbReference type="InterPro" id="IPR004380">
    <property type="entry name" value="Asp_race"/>
</dbReference>
<comment type="caution">
    <text evidence="3">The sequence shown here is derived from an EMBL/GenBank/DDBJ whole genome shotgun (WGS) entry which is preliminary data.</text>
</comment>
<dbReference type="STRING" id="82374.NZ47_13485"/>